<feature type="transmembrane region" description="Helical" evidence="16">
    <location>
        <begin position="275"/>
        <end position="296"/>
    </location>
</feature>
<dbReference type="GO" id="GO:0003954">
    <property type="term" value="F:NADH dehydrogenase activity"/>
    <property type="evidence" value="ECO:0007669"/>
    <property type="project" value="TreeGrafter"/>
</dbReference>
<reference evidence="21" key="1">
    <citation type="submission" date="2021-04" db="EMBL/GenBank/DDBJ databases">
        <authorList>
            <person name="Ji D."/>
        </authorList>
    </citation>
    <scope>NUCLEOTIDE SEQUENCE</scope>
</reference>
<feature type="domain" description="NADH:quinone oxidoreductase/Mrp antiporter transmembrane" evidence="18">
    <location>
        <begin position="130"/>
        <end position="421"/>
    </location>
</feature>
<comment type="subcellular location">
    <subcellularLocation>
        <location evidence="1">Mitochondrion inner membrane</location>
        <topology evidence="1">Multi-pass membrane protein</topology>
    </subcellularLocation>
</comment>
<dbReference type="EMBL" id="MZ146922">
    <property type="protein sequence ID" value="QWQ49852.1"/>
    <property type="molecule type" value="Genomic_DNA"/>
</dbReference>
<keyword evidence="17" id="KW-0732">Signal</keyword>
<evidence type="ECO:0000256" key="8">
    <source>
        <dbReference type="ARBA" id="ARBA00022967"/>
    </source>
</evidence>
<dbReference type="InterPro" id="IPR001516">
    <property type="entry name" value="Proton_antipo_N"/>
</dbReference>
<feature type="transmembrane region" description="Helical" evidence="16">
    <location>
        <begin position="243"/>
        <end position="263"/>
    </location>
</feature>
<dbReference type="Pfam" id="PF06455">
    <property type="entry name" value="NADH5_C"/>
    <property type="match status" value="1"/>
</dbReference>
<keyword evidence="5" id="KW-0679">Respiratory chain</keyword>
<feature type="transmembrane region" description="Helical" evidence="16">
    <location>
        <begin position="137"/>
        <end position="155"/>
    </location>
</feature>
<evidence type="ECO:0000259" key="20">
    <source>
        <dbReference type="Pfam" id="PF06455"/>
    </source>
</evidence>
<gene>
    <name evidence="21" type="primary">ND5</name>
</gene>
<comment type="function">
    <text evidence="16">Core subunit of the mitochondrial membrane respiratory chain NADH dehydrogenase (Complex I) which catalyzes electron transfer from NADH through the respiratory chain, using ubiquinone as an electron acceptor. Essential for the catalytic activity and assembly of complex I.</text>
</comment>
<evidence type="ECO:0000256" key="3">
    <source>
        <dbReference type="ARBA" id="ARBA00021096"/>
    </source>
</evidence>
<dbReference type="Pfam" id="PF00361">
    <property type="entry name" value="Proton_antipo_M"/>
    <property type="match status" value="1"/>
</dbReference>
<comment type="catalytic activity">
    <reaction evidence="15 16">
        <text>a ubiquinone + NADH + 5 H(+)(in) = a ubiquinol + NAD(+) + 4 H(+)(out)</text>
        <dbReference type="Rhea" id="RHEA:29091"/>
        <dbReference type="Rhea" id="RHEA-COMP:9565"/>
        <dbReference type="Rhea" id="RHEA-COMP:9566"/>
        <dbReference type="ChEBI" id="CHEBI:15378"/>
        <dbReference type="ChEBI" id="CHEBI:16389"/>
        <dbReference type="ChEBI" id="CHEBI:17976"/>
        <dbReference type="ChEBI" id="CHEBI:57540"/>
        <dbReference type="ChEBI" id="CHEBI:57945"/>
        <dbReference type="EC" id="7.1.1.2"/>
    </reaction>
</comment>
<comment type="similarity">
    <text evidence="16">Belongs to the complex I subunit 5 family.</text>
</comment>
<dbReference type="GO" id="GO:0015990">
    <property type="term" value="P:electron transport coupled proton transport"/>
    <property type="evidence" value="ECO:0007669"/>
    <property type="project" value="TreeGrafter"/>
</dbReference>
<organism evidence="21">
    <name type="scientific">Craspedacusta sowerbii</name>
    <name type="common">Freshwater jellyfish</name>
    <dbReference type="NCBI Taxonomy" id="128124"/>
    <lineage>
        <taxon>Eukaryota</taxon>
        <taxon>Metazoa</taxon>
        <taxon>Cnidaria</taxon>
        <taxon>Hydrozoa</taxon>
        <taxon>Trachylinae</taxon>
        <taxon>Limnomedusae</taxon>
        <taxon>Olindiidae</taxon>
        <taxon>Craspedacusta</taxon>
    </lineage>
</organism>
<feature type="transmembrane region" description="Helical" evidence="16">
    <location>
        <begin position="592"/>
        <end position="609"/>
    </location>
</feature>
<feature type="transmembrane region" description="Helical" evidence="16">
    <location>
        <begin position="30"/>
        <end position="48"/>
    </location>
</feature>
<feature type="domain" description="NADH dehydrogenase subunit 5 C-terminal" evidence="20">
    <location>
        <begin position="424"/>
        <end position="609"/>
    </location>
</feature>
<sequence length="610" mass="68391">MYSLVVTLPLLSALLAGTFGRFIGERGSVLITTGILTLSLTLSILFYVEIHLECSTVEVLWWNWFDVGSLHNPLGLYFDEITAAMLVVVTSISALVHLYSSAYMKGDPHLPRFMSYLSLFTFFMLLLITSHNLPQLFIGWEGVGLCSYLLINFWFTRIQANKAAIKAMLVNRVGDVGLILAMILIWSTFGTLEFGALFSSSVFQWVTDQTLFFICLFLLIGAIGKSAQLGLHTWLPDAMEGPTPVSALIHAATMVTAGVFLIIRTSPLFELTPYGLLLTAMVGSFTAFFAATVGLAQNDLKKVIAYSTCSQLGYMVMICGLSHYSAGLFHLFNHAFFKALLFLSAGSVIHALMDEQDMRKMGSLLHLTPISYVAIMIGSISLMGLPFLTGFYSKDLILELTMDKMYLSFVLWLGMLAAFFTAFYSFRLILWTFLYQPTSSRHVFQKVHEGSWNLILPLFLLIIGSLILGYLFQFSMLKDLPSPTITSMSKWTPTTLSVLGGSLSLLLFLTFRVGWKTYLSNAGMIVYSFINAAWHFNLVINRFFVKPLWNIGLMTTYNRIDRQFLEHFGPEGLLTKLTVISSKNTLFQSGQLMNYILVFAFFLTVYLYLA</sequence>
<dbReference type="NCBIfam" id="TIGR01974">
    <property type="entry name" value="NDH_I_L"/>
    <property type="match status" value="1"/>
</dbReference>
<protein>
    <recommendedName>
        <fullName evidence="3 16">NADH-ubiquinone oxidoreductase chain 5</fullName>
        <ecNumber evidence="2 16">7.1.1.2</ecNumber>
    </recommendedName>
</protein>
<geneLocation type="mitochondrion" evidence="21"/>
<evidence type="ECO:0000256" key="12">
    <source>
        <dbReference type="ARBA" id="ARBA00023075"/>
    </source>
</evidence>
<feature type="transmembrane region" description="Helical" evidence="16">
    <location>
        <begin position="210"/>
        <end position="231"/>
    </location>
</feature>
<evidence type="ECO:0000256" key="2">
    <source>
        <dbReference type="ARBA" id="ARBA00012944"/>
    </source>
</evidence>
<evidence type="ECO:0000256" key="16">
    <source>
        <dbReference type="RuleBase" id="RU003404"/>
    </source>
</evidence>
<dbReference type="InterPro" id="IPR018393">
    <property type="entry name" value="NADHpl_OxRdtase_5_subgr"/>
</dbReference>
<dbReference type="InterPro" id="IPR003945">
    <property type="entry name" value="NU5C-like"/>
</dbReference>
<dbReference type="PRINTS" id="PR01434">
    <property type="entry name" value="NADHDHGNASE5"/>
</dbReference>
<feature type="signal peptide" evidence="17">
    <location>
        <begin position="1"/>
        <end position="20"/>
    </location>
</feature>
<evidence type="ECO:0000313" key="21">
    <source>
        <dbReference type="EMBL" id="QWQ49852.1"/>
    </source>
</evidence>
<evidence type="ECO:0000256" key="7">
    <source>
        <dbReference type="ARBA" id="ARBA00022792"/>
    </source>
</evidence>
<keyword evidence="11 16" id="KW-0520">NAD</keyword>
<feature type="transmembrane region" description="Helical" evidence="16">
    <location>
        <begin position="176"/>
        <end position="198"/>
    </location>
</feature>
<accession>A0A8F1N6I8</accession>
<evidence type="ECO:0000259" key="19">
    <source>
        <dbReference type="Pfam" id="PF00662"/>
    </source>
</evidence>
<dbReference type="Pfam" id="PF00662">
    <property type="entry name" value="Proton_antipo_N"/>
    <property type="match status" value="1"/>
</dbReference>
<feature type="transmembrane region" description="Helical" evidence="16">
    <location>
        <begin position="113"/>
        <end position="131"/>
    </location>
</feature>
<evidence type="ECO:0000256" key="15">
    <source>
        <dbReference type="ARBA" id="ARBA00049551"/>
    </source>
</evidence>
<evidence type="ECO:0000256" key="13">
    <source>
        <dbReference type="ARBA" id="ARBA00023128"/>
    </source>
</evidence>
<keyword evidence="7" id="KW-0999">Mitochondrion inner membrane</keyword>
<name>A0A8F1N6I8_CRASO</name>
<keyword evidence="12 16" id="KW-0830">Ubiquinone</keyword>
<feature type="transmembrane region" description="Helical" evidence="16">
    <location>
        <begin position="364"/>
        <end position="389"/>
    </location>
</feature>
<dbReference type="PANTHER" id="PTHR42829">
    <property type="entry name" value="NADH-UBIQUINONE OXIDOREDUCTASE CHAIN 5"/>
    <property type="match status" value="1"/>
</dbReference>
<dbReference type="InterPro" id="IPR010934">
    <property type="entry name" value="NADH_DH_su5_C"/>
</dbReference>
<keyword evidence="10 16" id="KW-1133">Transmembrane helix</keyword>
<evidence type="ECO:0000256" key="11">
    <source>
        <dbReference type="ARBA" id="ARBA00023027"/>
    </source>
</evidence>
<evidence type="ECO:0000259" key="18">
    <source>
        <dbReference type="Pfam" id="PF00361"/>
    </source>
</evidence>
<dbReference type="GO" id="GO:0005743">
    <property type="term" value="C:mitochondrial inner membrane"/>
    <property type="evidence" value="ECO:0007669"/>
    <property type="project" value="UniProtKB-SubCell"/>
</dbReference>
<feature type="transmembrane region" description="Helical" evidence="16">
    <location>
        <begin position="409"/>
        <end position="434"/>
    </location>
</feature>
<evidence type="ECO:0000256" key="9">
    <source>
        <dbReference type="ARBA" id="ARBA00022982"/>
    </source>
</evidence>
<evidence type="ECO:0000256" key="17">
    <source>
        <dbReference type="SAM" id="SignalP"/>
    </source>
</evidence>
<evidence type="ECO:0000256" key="6">
    <source>
        <dbReference type="ARBA" id="ARBA00022692"/>
    </source>
</evidence>
<feature type="transmembrane region" description="Helical" evidence="16">
    <location>
        <begin position="331"/>
        <end position="352"/>
    </location>
</feature>
<feature type="domain" description="NADH-Ubiquinone oxidoreductase (complex I) chain 5 N-terminal" evidence="19">
    <location>
        <begin position="64"/>
        <end position="114"/>
    </location>
</feature>
<dbReference type="GO" id="GO:0042773">
    <property type="term" value="P:ATP synthesis coupled electron transport"/>
    <property type="evidence" value="ECO:0007669"/>
    <property type="project" value="InterPro"/>
</dbReference>
<dbReference type="PANTHER" id="PTHR42829:SF2">
    <property type="entry name" value="NADH-UBIQUINONE OXIDOREDUCTASE CHAIN 5"/>
    <property type="match status" value="1"/>
</dbReference>
<proteinExistence type="inferred from homology"/>
<dbReference type="PRINTS" id="PR01435">
    <property type="entry name" value="NPOXDRDTASE5"/>
</dbReference>
<feature type="transmembrane region" description="Helical" evidence="16">
    <location>
        <begin position="303"/>
        <end position="325"/>
    </location>
</feature>
<evidence type="ECO:0000256" key="1">
    <source>
        <dbReference type="ARBA" id="ARBA00004448"/>
    </source>
</evidence>
<dbReference type="InterPro" id="IPR001750">
    <property type="entry name" value="ND/Mrp_TM"/>
</dbReference>
<keyword evidence="13 16" id="KW-0496">Mitochondrion</keyword>
<dbReference type="NCBIfam" id="NF005141">
    <property type="entry name" value="PRK06590.1"/>
    <property type="match status" value="1"/>
</dbReference>
<feature type="transmembrane region" description="Helical" evidence="16">
    <location>
        <begin position="494"/>
        <end position="513"/>
    </location>
</feature>
<feature type="transmembrane region" description="Helical" evidence="16">
    <location>
        <begin position="84"/>
        <end position="101"/>
    </location>
</feature>
<keyword evidence="8" id="KW-1278">Translocase</keyword>
<keyword evidence="14 16" id="KW-0472">Membrane</keyword>
<dbReference type="GO" id="GO:0008137">
    <property type="term" value="F:NADH dehydrogenase (ubiquinone) activity"/>
    <property type="evidence" value="ECO:0007669"/>
    <property type="project" value="UniProtKB-EC"/>
</dbReference>
<evidence type="ECO:0000256" key="4">
    <source>
        <dbReference type="ARBA" id="ARBA00022448"/>
    </source>
</evidence>
<keyword evidence="6 16" id="KW-0812">Transmembrane</keyword>
<feature type="transmembrane region" description="Helical" evidence="16">
    <location>
        <begin position="525"/>
        <end position="545"/>
    </location>
</feature>
<dbReference type="AlphaFoldDB" id="A0A8F1N6I8"/>
<feature type="transmembrane region" description="Helical" evidence="16">
    <location>
        <begin position="454"/>
        <end position="474"/>
    </location>
</feature>
<evidence type="ECO:0000256" key="14">
    <source>
        <dbReference type="ARBA" id="ARBA00023136"/>
    </source>
</evidence>
<keyword evidence="4 16" id="KW-0813">Transport</keyword>
<keyword evidence="9" id="KW-0249">Electron transport</keyword>
<evidence type="ECO:0000256" key="10">
    <source>
        <dbReference type="ARBA" id="ARBA00022989"/>
    </source>
</evidence>
<feature type="chain" id="PRO_5034390894" description="NADH-ubiquinone oxidoreductase chain 5" evidence="17">
    <location>
        <begin position="21"/>
        <end position="610"/>
    </location>
</feature>
<dbReference type="EC" id="7.1.1.2" evidence="2 16"/>
<evidence type="ECO:0000256" key="5">
    <source>
        <dbReference type="ARBA" id="ARBA00022660"/>
    </source>
</evidence>